<gene>
    <name evidence="9" type="ORF">CHC_T00001602001</name>
</gene>
<dbReference type="GeneID" id="17320246"/>
<dbReference type="InterPro" id="IPR032816">
    <property type="entry name" value="VTT_dom"/>
</dbReference>
<evidence type="ECO:0000313" key="9">
    <source>
        <dbReference type="EMBL" id="CDF77492.1"/>
    </source>
</evidence>
<accession>S0F376</accession>
<feature type="region of interest" description="Disordered" evidence="6">
    <location>
        <begin position="1"/>
        <end position="23"/>
    </location>
</feature>
<dbReference type="Gramene" id="CDF77492">
    <property type="protein sequence ID" value="CDF77492"/>
    <property type="gene ID" value="CHC_T00001602001"/>
</dbReference>
<name>S0F376_CHOCR</name>
<dbReference type="STRING" id="2769.S0F376"/>
<dbReference type="PANTHER" id="PTHR12677">
    <property type="entry name" value="GOLGI APPARATUS MEMBRANE PROTEIN TVP38-RELATED"/>
    <property type="match status" value="1"/>
</dbReference>
<feature type="domain" description="VTT" evidence="8">
    <location>
        <begin position="182"/>
        <end position="297"/>
    </location>
</feature>
<evidence type="ECO:0000256" key="6">
    <source>
        <dbReference type="SAM" id="MobiDB-lite"/>
    </source>
</evidence>
<evidence type="ECO:0000256" key="4">
    <source>
        <dbReference type="ARBA" id="ARBA00022989"/>
    </source>
</evidence>
<dbReference type="OMA" id="HERATRW"/>
<keyword evidence="4 7" id="KW-1133">Transmembrane helix</keyword>
<evidence type="ECO:0000256" key="5">
    <source>
        <dbReference type="ARBA" id="ARBA00023136"/>
    </source>
</evidence>
<evidence type="ECO:0000259" key="8">
    <source>
        <dbReference type="Pfam" id="PF09335"/>
    </source>
</evidence>
<feature type="transmembrane region" description="Helical" evidence="7">
    <location>
        <begin position="198"/>
        <end position="220"/>
    </location>
</feature>
<dbReference type="PANTHER" id="PTHR12677:SF59">
    <property type="entry name" value="GOLGI APPARATUS MEMBRANE PROTEIN TVP38-RELATED"/>
    <property type="match status" value="1"/>
</dbReference>
<feature type="transmembrane region" description="Helical" evidence="7">
    <location>
        <begin position="122"/>
        <end position="152"/>
    </location>
</feature>
<evidence type="ECO:0000256" key="2">
    <source>
        <dbReference type="ARBA" id="ARBA00022475"/>
    </source>
</evidence>
<dbReference type="Proteomes" id="UP000012073">
    <property type="component" value="Unassembled WGS sequence"/>
</dbReference>
<dbReference type="KEGG" id="ccp:CHC_T00001602001"/>
<dbReference type="Pfam" id="PF09335">
    <property type="entry name" value="VTT_dom"/>
    <property type="match status" value="1"/>
</dbReference>
<organism evidence="9 10">
    <name type="scientific">Chondrus crispus</name>
    <name type="common">Carrageen Irish moss</name>
    <name type="synonym">Polymorpha crispa</name>
    <dbReference type="NCBI Taxonomy" id="2769"/>
    <lineage>
        <taxon>Eukaryota</taxon>
        <taxon>Rhodophyta</taxon>
        <taxon>Florideophyceae</taxon>
        <taxon>Rhodymeniophycidae</taxon>
        <taxon>Gigartinales</taxon>
        <taxon>Gigartinaceae</taxon>
        <taxon>Chondrus</taxon>
    </lineage>
</organism>
<keyword evidence="5 7" id="KW-0472">Membrane</keyword>
<dbReference type="RefSeq" id="XP_005712531.1">
    <property type="nucleotide sequence ID" value="XM_005712474.1"/>
</dbReference>
<dbReference type="InterPro" id="IPR015414">
    <property type="entry name" value="TMEM64"/>
</dbReference>
<proteinExistence type="predicted"/>
<feature type="transmembrane region" description="Helical" evidence="7">
    <location>
        <begin position="164"/>
        <end position="192"/>
    </location>
</feature>
<dbReference type="AlphaFoldDB" id="S0F376"/>
<reference evidence="10" key="1">
    <citation type="journal article" date="2013" name="Proc. Natl. Acad. Sci. U.S.A.">
        <title>Genome structure and metabolic features in the red seaweed Chondrus crispus shed light on evolution of the Archaeplastida.</title>
        <authorList>
            <person name="Collen J."/>
            <person name="Porcel B."/>
            <person name="Carre W."/>
            <person name="Ball S.G."/>
            <person name="Chaparro C."/>
            <person name="Tonon T."/>
            <person name="Barbeyron T."/>
            <person name="Michel G."/>
            <person name="Noel B."/>
            <person name="Valentin K."/>
            <person name="Elias M."/>
            <person name="Artiguenave F."/>
            <person name="Arun A."/>
            <person name="Aury J.M."/>
            <person name="Barbosa-Neto J.F."/>
            <person name="Bothwell J.H."/>
            <person name="Bouget F.Y."/>
            <person name="Brillet L."/>
            <person name="Cabello-Hurtado F."/>
            <person name="Capella-Gutierrez S."/>
            <person name="Charrier B."/>
            <person name="Cladiere L."/>
            <person name="Cock J.M."/>
            <person name="Coelho S.M."/>
            <person name="Colleoni C."/>
            <person name="Czjzek M."/>
            <person name="Da Silva C."/>
            <person name="Delage L."/>
            <person name="Denoeud F."/>
            <person name="Deschamps P."/>
            <person name="Dittami S.M."/>
            <person name="Gabaldon T."/>
            <person name="Gachon C.M."/>
            <person name="Groisillier A."/>
            <person name="Herve C."/>
            <person name="Jabbari K."/>
            <person name="Katinka M."/>
            <person name="Kloareg B."/>
            <person name="Kowalczyk N."/>
            <person name="Labadie K."/>
            <person name="Leblanc C."/>
            <person name="Lopez P.J."/>
            <person name="McLachlan D.H."/>
            <person name="Meslet-Cladiere L."/>
            <person name="Moustafa A."/>
            <person name="Nehr Z."/>
            <person name="Nyvall Collen P."/>
            <person name="Panaud O."/>
            <person name="Partensky F."/>
            <person name="Poulain J."/>
            <person name="Rensing S.A."/>
            <person name="Rousvoal S."/>
            <person name="Samson G."/>
            <person name="Symeonidi A."/>
            <person name="Weissenbach J."/>
            <person name="Zambounis A."/>
            <person name="Wincker P."/>
            <person name="Boyen C."/>
        </authorList>
    </citation>
    <scope>NUCLEOTIDE SEQUENCE [LARGE SCALE GENOMIC DNA]</scope>
    <source>
        <strain evidence="10">cv. Stackhouse</strain>
    </source>
</reference>
<feature type="transmembrane region" description="Helical" evidence="7">
    <location>
        <begin position="315"/>
        <end position="335"/>
    </location>
</feature>
<evidence type="ECO:0000256" key="7">
    <source>
        <dbReference type="SAM" id="Phobius"/>
    </source>
</evidence>
<evidence type="ECO:0000313" key="10">
    <source>
        <dbReference type="Proteomes" id="UP000012073"/>
    </source>
</evidence>
<keyword evidence="3 7" id="KW-0812">Transmembrane</keyword>
<comment type="subcellular location">
    <subcellularLocation>
        <location evidence="1">Cell membrane</location>
        <topology evidence="1">Multi-pass membrane protein</topology>
    </subcellularLocation>
</comment>
<dbReference type="OrthoDB" id="202840at2759"/>
<dbReference type="GO" id="GO:0005886">
    <property type="term" value="C:plasma membrane"/>
    <property type="evidence" value="ECO:0007669"/>
    <property type="project" value="UniProtKB-SubCell"/>
</dbReference>
<evidence type="ECO:0000256" key="3">
    <source>
        <dbReference type="ARBA" id="ARBA00022692"/>
    </source>
</evidence>
<keyword evidence="10" id="KW-1185">Reference proteome</keyword>
<protein>
    <recommendedName>
        <fullName evidence="8">VTT domain-containing protein</fullName>
    </recommendedName>
</protein>
<sequence length="368" mass="39312">MAVEVESPARLTQRPPYKNDHIRPQPKCQDIFCYTSTMAFVPPLPVLHLNSRQPRRQSHLLRSAFPGVSCHPRPARAARSVLWHRLACPYMVSSRMHNTSPPASAPPTSPPPVSPLLSRKPLVVAAVVLLAGLSVLVSKYVNLSALFAALNAHVEQLGVVRGGLLLAAINYFTVLFCFPANMGLMIGAGAVLGPLPAFLALFTSKLAAAATAFALARGVLHERATRWLERAPKLKTVLADTGKNGGWKFVVLMRLSPFPGFLLNYLLSLTGVGFEHYLLGTIVGIAPSISNLVLVGATAKDVGIGVGGGIVRGGWLGISLKVLCSVSMVVVSIIVTKKTRKAFAELDENGERKELPAMDAEVVARTGP</sequence>
<evidence type="ECO:0000256" key="1">
    <source>
        <dbReference type="ARBA" id="ARBA00004651"/>
    </source>
</evidence>
<keyword evidence="2" id="KW-1003">Cell membrane</keyword>
<dbReference type="EMBL" id="HG001573">
    <property type="protein sequence ID" value="CDF77492.1"/>
    <property type="molecule type" value="Genomic_DNA"/>
</dbReference>